<dbReference type="RefSeq" id="WP_212677692.1">
    <property type="nucleotide sequence ID" value="NZ_JAGSPK010000001.1"/>
</dbReference>
<reference evidence="2 3" key="1">
    <citation type="submission" date="2021-04" db="EMBL/GenBank/DDBJ databases">
        <title>novel species isolated from subtropical streams in China.</title>
        <authorList>
            <person name="Lu H."/>
        </authorList>
    </citation>
    <scope>NUCLEOTIDE SEQUENCE [LARGE SCALE GENOMIC DNA]</scope>
    <source>
        <strain evidence="2 3">FT147W</strain>
    </source>
</reference>
<evidence type="ECO:0000259" key="1">
    <source>
        <dbReference type="Pfam" id="PF07484"/>
    </source>
</evidence>
<keyword evidence="3" id="KW-1185">Reference proteome</keyword>
<dbReference type="InterPro" id="IPR037053">
    <property type="entry name" value="Phage_tail_collar_dom_sf"/>
</dbReference>
<gene>
    <name evidence="2" type="ORF">KDM87_03125</name>
</gene>
<organism evidence="2 3">
    <name type="scientific">Undibacterium rivi</name>
    <dbReference type="NCBI Taxonomy" id="2828729"/>
    <lineage>
        <taxon>Bacteria</taxon>
        <taxon>Pseudomonadati</taxon>
        <taxon>Pseudomonadota</taxon>
        <taxon>Betaproteobacteria</taxon>
        <taxon>Burkholderiales</taxon>
        <taxon>Oxalobacteraceae</taxon>
        <taxon>Undibacterium</taxon>
    </lineage>
</organism>
<dbReference type="InterPro" id="IPR011083">
    <property type="entry name" value="Phage_tail_collar_dom"/>
</dbReference>
<sequence>MTIPGSAISHSPGFIHHDVPVGSVVAFAGDTTKNMLESSGWMVCDGRALNVAQYPFLFAAIGYRFGGSDGQFHIPLSDVGTRSAVEDSTEMGAAESRPANITLTQLIKFV</sequence>
<feature type="domain" description="Phage tail collar" evidence="1">
    <location>
        <begin position="22"/>
        <end position="75"/>
    </location>
</feature>
<dbReference type="SUPFAM" id="SSF88874">
    <property type="entry name" value="Receptor-binding domain of short tail fibre protein gp12"/>
    <property type="match status" value="1"/>
</dbReference>
<dbReference type="EMBL" id="JAGSPK010000001">
    <property type="protein sequence ID" value="MBR7791574.1"/>
    <property type="molecule type" value="Genomic_DNA"/>
</dbReference>
<protein>
    <submittedName>
        <fullName evidence="2">Tail fiber protein</fullName>
    </submittedName>
</protein>
<dbReference type="Pfam" id="PF07484">
    <property type="entry name" value="Collar"/>
    <property type="match status" value="1"/>
</dbReference>
<evidence type="ECO:0000313" key="2">
    <source>
        <dbReference type="EMBL" id="MBR7791574.1"/>
    </source>
</evidence>
<accession>A0ABS5H0U0</accession>
<evidence type="ECO:0000313" key="3">
    <source>
        <dbReference type="Proteomes" id="UP000682982"/>
    </source>
</evidence>
<name>A0ABS5H0U0_9BURK</name>
<comment type="caution">
    <text evidence="2">The sequence shown here is derived from an EMBL/GenBank/DDBJ whole genome shotgun (WGS) entry which is preliminary data.</text>
</comment>
<dbReference type="Gene3D" id="3.90.1340.10">
    <property type="entry name" value="Phage tail collar domain"/>
    <property type="match status" value="1"/>
</dbReference>
<dbReference type="Proteomes" id="UP000682982">
    <property type="component" value="Unassembled WGS sequence"/>
</dbReference>
<proteinExistence type="predicted"/>